<dbReference type="GO" id="GO:0005737">
    <property type="term" value="C:cytoplasm"/>
    <property type="evidence" value="ECO:0007669"/>
    <property type="project" value="UniProtKB-SubCell"/>
</dbReference>
<proteinExistence type="inferred from homology"/>
<dbReference type="PROSITE" id="PS00178">
    <property type="entry name" value="AA_TRNA_LIGASE_I"/>
    <property type="match status" value="1"/>
</dbReference>
<keyword evidence="3 8" id="KW-0436">Ligase</keyword>
<dbReference type="InterPro" id="IPR008925">
    <property type="entry name" value="aa_tRNA-synth_I_cd-bd_sf"/>
</dbReference>
<dbReference type="Pfam" id="PF19269">
    <property type="entry name" value="Anticodon_2"/>
    <property type="match status" value="1"/>
</dbReference>
<comment type="subcellular location">
    <subcellularLocation>
        <location evidence="8">Cytoplasm</location>
    </subcellularLocation>
</comment>
<dbReference type="EMBL" id="JAZHOF010000006">
    <property type="protein sequence ID" value="MEJ8572911.1"/>
    <property type="molecule type" value="Genomic_DNA"/>
</dbReference>
<comment type="caution">
    <text evidence="11">The sequence shown here is derived from an EMBL/GenBank/DDBJ whole genome shotgun (WGS) entry which is preliminary data.</text>
</comment>
<dbReference type="PANTHER" id="PTHR43311:SF2">
    <property type="entry name" value="GLUTAMATE--TRNA LIGASE, MITOCHONDRIAL-RELATED"/>
    <property type="match status" value="1"/>
</dbReference>
<evidence type="ECO:0000256" key="8">
    <source>
        <dbReference type="HAMAP-Rule" id="MF_00022"/>
    </source>
</evidence>
<dbReference type="InterPro" id="IPR001412">
    <property type="entry name" value="aa-tRNA-synth_I_CS"/>
</dbReference>
<evidence type="ECO:0000259" key="9">
    <source>
        <dbReference type="Pfam" id="PF00749"/>
    </source>
</evidence>
<dbReference type="InterPro" id="IPR004527">
    <property type="entry name" value="Glu-tRNA-ligase_bac/mito"/>
</dbReference>
<evidence type="ECO:0000313" key="12">
    <source>
        <dbReference type="Proteomes" id="UP001378188"/>
    </source>
</evidence>
<evidence type="ECO:0000256" key="7">
    <source>
        <dbReference type="ARBA" id="ARBA00023146"/>
    </source>
</evidence>
<reference evidence="11 12" key="1">
    <citation type="submission" date="2024-02" db="EMBL/GenBank/DDBJ databases">
        <title>Genome analysis and characterization of Microbaculum marinisediminis sp. nov., isolated from marine sediment.</title>
        <authorList>
            <person name="Du Z.-J."/>
            <person name="Ye Y.-Q."/>
            <person name="Zhang Z.-R."/>
            <person name="Yuan S.-M."/>
            <person name="Zhang X.-Y."/>
        </authorList>
    </citation>
    <scope>NUCLEOTIDE SEQUENCE [LARGE SCALE GENOMIC DNA]</scope>
    <source>
        <strain evidence="11 12">SDUM1044001</strain>
    </source>
</reference>
<dbReference type="NCBIfam" id="TIGR00464">
    <property type="entry name" value="gltX_bact"/>
    <property type="match status" value="1"/>
</dbReference>
<keyword evidence="4 8" id="KW-0547">Nucleotide-binding</keyword>
<evidence type="ECO:0000313" key="11">
    <source>
        <dbReference type="EMBL" id="MEJ8572911.1"/>
    </source>
</evidence>
<evidence type="ECO:0000256" key="2">
    <source>
        <dbReference type="ARBA" id="ARBA00022490"/>
    </source>
</evidence>
<dbReference type="SUPFAM" id="SSF48163">
    <property type="entry name" value="An anticodon-binding domain of class I aminoacyl-tRNA synthetases"/>
    <property type="match status" value="1"/>
</dbReference>
<dbReference type="GO" id="GO:0005524">
    <property type="term" value="F:ATP binding"/>
    <property type="evidence" value="ECO:0007669"/>
    <property type="project" value="UniProtKB-UniRule"/>
</dbReference>
<keyword evidence="2 8" id="KW-0963">Cytoplasm</keyword>
<comment type="similarity">
    <text evidence="1 8">Belongs to the class-I aminoacyl-tRNA synthetase family. Glutamate--tRNA ligase type 1 subfamily.</text>
</comment>
<dbReference type="PRINTS" id="PR00987">
    <property type="entry name" value="TRNASYNTHGLU"/>
</dbReference>
<dbReference type="SUPFAM" id="SSF52374">
    <property type="entry name" value="Nucleotidylyl transferase"/>
    <property type="match status" value="1"/>
</dbReference>
<name>A0AAW9RT26_9HYPH</name>
<sequence>MISPTVRFAPSPTGYLHIGNARTALMNYLYARRNGGRFILRFDDTDTGRSRRDYADAIVEDLAWLGVEPDLVVRQSERGDLYDAAAQRLRAVDRLYACYETPEELDRKRKRQLARHLPPVYDRAARRLTADERADLEAEGRRPHWRFLLEEREVAWDDLCRGPQHFAAGSLSDPVLIRGDGSYLYTFTSIVDDADLGVTHVIRGEDHVANTAVQIEIFEALGHKPPAFGHHNLLTATGGEGLSKRTGSLSLRSLREEGYEAMAVASLAVLIGSSEAVVPANSLEELGERIGLDKLSRSPATFDPAELKGLNHRQLAEMPYSAVSARLDAMGIGGGERFWLAVRPNLELLADAEAWWARIEGPVEAVADPEDRQFLAEAADLLPRAPWDGDVYETWIAAVKEATGRKGKGLFRPIRLALTGLEQGPELKAMLPLIGREKAIRRLTGRA</sequence>
<comment type="catalytic activity">
    <reaction evidence="8">
        <text>tRNA(Glu) + L-glutamate + ATP = L-glutamyl-tRNA(Glu) + AMP + diphosphate</text>
        <dbReference type="Rhea" id="RHEA:23540"/>
        <dbReference type="Rhea" id="RHEA-COMP:9663"/>
        <dbReference type="Rhea" id="RHEA-COMP:9680"/>
        <dbReference type="ChEBI" id="CHEBI:29985"/>
        <dbReference type="ChEBI" id="CHEBI:30616"/>
        <dbReference type="ChEBI" id="CHEBI:33019"/>
        <dbReference type="ChEBI" id="CHEBI:78442"/>
        <dbReference type="ChEBI" id="CHEBI:78520"/>
        <dbReference type="ChEBI" id="CHEBI:456215"/>
        <dbReference type="EC" id="6.1.1.17"/>
    </reaction>
</comment>
<dbReference type="HAMAP" id="MF_00022">
    <property type="entry name" value="Glu_tRNA_synth_type1"/>
    <property type="match status" value="1"/>
</dbReference>
<dbReference type="GO" id="GO:0004818">
    <property type="term" value="F:glutamate-tRNA ligase activity"/>
    <property type="evidence" value="ECO:0007669"/>
    <property type="project" value="UniProtKB-UniRule"/>
</dbReference>
<comment type="caution">
    <text evidence="8">Lacks conserved residue(s) required for the propagation of feature annotation.</text>
</comment>
<dbReference type="InterPro" id="IPR014729">
    <property type="entry name" value="Rossmann-like_a/b/a_fold"/>
</dbReference>
<comment type="function">
    <text evidence="8">Catalyzes the attachment of glutamate to tRNA(Glu) in a two-step reaction: glutamate is first activated by ATP to form Glu-AMP and then transferred to the acceptor end of tRNA(Glu).</text>
</comment>
<evidence type="ECO:0000256" key="1">
    <source>
        <dbReference type="ARBA" id="ARBA00007894"/>
    </source>
</evidence>
<keyword evidence="6 8" id="KW-0648">Protein biosynthesis</keyword>
<dbReference type="Proteomes" id="UP001378188">
    <property type="component" value="Unassembled WGS sequence"/>
</dbReference>
<evidence type="ECO:0000256" key="6">
    <source>
        <dbReference type="ARBA" id="ARBA00022917"/>
    </source>
</evidence>
<feature type="binding site" evidence="8">
    <location>
        <position position="244"/>
    </location>
    <ligand>
        <name>ATP</name>
        <dbReference type="ChEBI" id="CHEBI:30616"/>
    </ligand>
</feature>
<evidence type="ECO:0000256" key="4">
    <source>
        <dbReference type="ARBA" id="ARBA00022741"/>
    </source>
</evidence>
<dbReference type="InterPro" id="IPR020058">
    <property type="entry name" value="Glu/Gln-tRNA-synth_Ib_cat-dom"/>
</dbReference>
<dbReference type="PANTHER" id="PTHR43311">
    <property type="entry name" value="GLUTAMATE--TRNA LIGASE"/>
    <property type="match status" value="1"/>
</dbReference>
<evidence type="ECO:0000256" key="3">
    <source>
        <dbReference type="ARBA" id="ARBA00022598"/>
    </source>
</evidence>
<dbReference type="EC" id="6.1.1.17" evidence="8"/>
<feature type="domain" description="Glutamyl/glutaminyl-tRNA synthetase class Ib catalytic" evidence="9">
    <location>
        <begin position="6"/>
        <end position="307"/>
    </location>
</feature>
<dbReference type="InterPro" id="IPR049940">
    <property type="entry name" value="GluQ/Sye"/>
</dbReference>
<dbReference type="AlphaFoldDB" id="A0AAW9RT26"/>
<feature type="domain" description="Aminoacyl-tRNA synthetase class I anticodon-binding" evidence="10">
    <location>
        <begin position="368"/>
        <end position="444"/>
    </location>
</feature>
<dbReference type="RefSeq" id="WP_340330606.1">
    <property type="nucleotide sequence ID" value="NZ_JAZHOF010000006.1"/>
</dbReference>
<organism evidence="11 12">
    <name type="scientific">Microbaculum marinum</name>
    <dbReference type="NCBI Taxonomy" id="1764581"/>
    <lineage>
        <taxon>Bacteria</taxon>
        <taxon>Pseudomonadati</taxon>
        <taxon>Pseudomonadota</taxon>
        <taxon>Alphaproteobacteria</taxon>
        <taxon>Hyphomicrobiales</taxon>
        <taxon>Tepidamorphaceae</taxon>
        <taxon>Microbaculum</taxon>
    </lineage>
</organism>
<feature type="short sequence motif" description="'HIGH' region" evidence="8">
    <location>
        <begin position="10"/>
        <end position="20"/>
    </location>
</feature>
<keyword evidence="5 8" id="KW-0067">ATP-binding</keyword>
<evidence type="ECO:0000256" key="5">
    <source>
        <dbReference type="ARBA" id="ARBA00022840"/>
    </source>
</evidence>
<dbReference type="InterPro" id="IPR020751">
    <property type="entry name" value="aa-tRNA-synth_I_codon-bd_sub2"/>
</dbReference>
<gene>
    <name evidence="8 11" type="primary">gltX</name>
    <name evidence="11" type="ORF">V3328_15580</name>
</gene>
<dbReference type="GO" id="GO:0000049">
    <property type="term" value="F:tRNA binding"/>
    <property type="evidence" value="ECO:0007669"/>
    <property type="project" value="InterPro"/>
</dbReference>
<dbReference type="Gene3D" id="1.10.10.350">
    <property type="match status" value="1"/>
</dbReference>
<dbReference type="Gene3D" id="3.40.50.620">
    <property type="entry name" value="HUPs"/>
    <property type="match status" value="1"/>
</dbReference>
<dbReference type="InterPro" id="IPR000924">
    <property type="entry name" value="Glu/Gln-tRNA-synth"/>
</dbReference>
<comment type="subunit">
    <text evidence="8">Monomer.</text>
</comment>
<accession>A0AAW9RT26</accession>
<dbReference type="Pfam" id="PF00749">
    <property type="entry name" value="tRNA-synt_1c"/>
    <property type="match status" value="1"/>
</dbReference>
<dbReference type="InterPro" id="IPR045462">
    <property type="entry name" value="aa-tRNA-synth_I_cd-bd"/>
</dbReference>
<keyword evidence="7 8" id="KW-0030">Aminoacyl-tRNA synthetase</keyword>
<protein>
    <recommendedName>
        <fullName evidence="8">Glutamate--tRNA ligase</fullName>
        <ecNumber evidence="8">6.1.1.17</ecNumber>
    </recommendedName>
    <alternativeName>
        <fullName evidence="8">Glutamyl-tRNA synthetase</fullName>
        <shortName evidence="8">GluRS</shortName>
    </alternativeName>
</protein>
<dbReference type="GO" id="GO:0006424">
    <property type="term" value="P:glutamyl-tRNA aminoacylation"/>
    <property type="evidence" value="ECO:0007669"/>
    <property type="project" value="UniProtKB-UniRule"/>
</dbReference>
<evidence type="ECO:0000259" key="10">
    <source>
        <dbReference type="Pfam" id="PF19269"/>
    </source>
</evidence>
<keyword evidence="12" id="KW-1185">Reference proteome</keyword>
<feature type="short sequence motif" description="'KMSKS' region" evidence="8">
    <location>
        <begin position="241"/>
        <end position="245"/>
    </location>
</feature>